<evidence type="ECO:0000313" key="7">
    <source>
        <dbReference type="Proteomes" id="UP000694930"/>
    </source>
</evidence>
<evidence type="ECO:0000313" key="8">
    <source>
        <dbReference type="RefSeq" id="XP_015075394.1"/>
    </source>
</evidence>
<evidence type="ECO:0000259" key="6">
    <source>
        <dbReference type="PROSITE" id="PS50966"/>
    </source>
</evidence>
<feature type="compositionally biased region" description="Acidic residues" evidence="5">
    <location>
        <begin position="208"/>
        <end position="229"/>
    </location>
</feature>
<dbReference type="PANTHER" id="PTHR31973:SF195">
    <property type="entry name" value="MUDR FAMILY TRANSPOSASE"/>
    <property type="match status" value="1"/>
</dbReference>
<proteinExistence type="predicted"/>
<dbReference type="Pfam" id="PF10551">
    <property type="entry name" value="MULE"/>
    <property type="match status" value="1"/>
</dbReference>
<feature type="domain" description="SWIM-type" evidence="6">
    <location>
        <begin position="758"/>
        <end position="790"/>
    </location>
</feature>
<evidence type="ECO:0000256" key="2">
    <source>
        <dbReference type="ARBA" id="ARBA00022771"/>
    </source>
</evidence>
<organism evidence="7 8">
    <name type="scientific">Solanum pennellii</name>
    <name type="common">Tomato</name>
    <name type="synonym">Lycopersicon pennellii</name>
    <dbReference type="NCBI Taxonomy" id="28526"/>
    <lineage>
        <taxon>Eukaryota</taxon>
        <taxon>Viridiplantae</taxon>
        <taxon>Streptophyta</taxon>
        <taxon>Embryophyta</taxon>
        <taxon>Tracheophyta</taxon>
        <taxon>Spermatophyta</taxon>
        <taxon>Magnoliopsida</taxon>
        <taxon>eudicotyledons</taxon>
        <taxon>Gunneridae</taxon>
        <taxon>Pentapetalae</taxon>
        <taxon>asterids</taxon>
        <taxon>lamiids</taxon>
        <taxon>Solanales</taxon>
        <taxon>Solanaceae</taxon>
        <taxon>Solanoideae</taxon>
        <taxon>Solaneae</taxon>
        <taxon>Solanum</taxon>
        <taxon>Solanum subgen. Lycopersicon</taxon>
    </lineage>
</organism>
<dbReference type="GeneID" id="107019395"/>
<evidence type="ECO:0000256" key="1">
    <source>
        <dbReference type="ARBA" id="ARBA00022723"/>
    </source>
</evidence>
<dbReference type="PANTHER" id="PTHR31973">
    <property type="entry name" value="POLYPROTEIN, PUTATIVE-RELATED"/>
    <property type="match status" value="1"/>
</dbReference>
<reference evidence="7" key="1">
    <citation type="journal article" date="2014" name="Nat. Genet.">
        <title>The genome of the stress-tolerant wild tomato species Solanum pennellii.</title>
        <authorList>
            <person name="Bolger A."/>
            <person name="Scossa F."/>
            <person name="Bolger M.E."/>
            <person name="Lanz C."/>
            <person name="Maumus F."/>
            <person name="Tohge T."/>
            <person name="Quesneville H."/>
            <person name="Alseekh S."/>
            <person name="Sorensen I."/>
            <person name="Lichtenstein G."/>
            <person name="Fich E.A."/>
            <person name="Conte M."/>
            <person name="Keller H."/>
            <person name="Schneeberger K."/>
            <person name="Schwacke R."/>
            <person name="Ofner I."/>
            <person name="Vrebalov J."/>
            <person name="Xu Y."/>
            <person name="Osorio S."/>
            <person name="Aflitos S.A."/>
            <person name="Schijlen E."/>
            <person name="Jimenez-Gomez J.M."/>
            <person name="Ryngajllo M."/>
            <person name="Kimura S."/>
            <person name="Kumar R."/>
            <person name="Koenig D."/>
            <person name="Headland L.R."/>
            <person name="Maloof J.N."/>
            <person name="Sinha N."/>
            <person name="van Ham R.C."/>
            <person name="Lankhorst R.K."/>
            <person name="Mao L."/>
            <person name="Vogel A."/>
            <person name="Arsova B."/>
            <person name="Panstruga R."/>
            <person name="Fei Z."/>
            <person name="Rose J.K."/>
            <person name="Zamir D."/>
            <person name="Carrari F."/>
            <person name="Giovannoni J.J."/>
            <person name="Weigel D."/>
            <person name="Usadel B."/>
            <person name="Fernie A.R."/>
        </authorList>
    </citation>
    <scope>NUCLEOTIDE SEQUENCE [LARGE SCALE GENOMIC DNA]</scope>
    <source>
        <strain evidence="7">cv. LA0716</strain>
    </source>
</reference>
<evidence type="ECO:0000256" key="3">
    <source>
        <dbReference type="ARBA" id="ARBA00022833"/>
    </source>
</evidence>
<sequence>MANFEHNVMVALYWGGEIITEMNGCRYTECARMIINMYTSMKYVELVELLHEKMGTTSENIQMDISGKYPCSIQGNHTRFIEFKIDDDQSLLQFFVIPQNFADKIDINVLEMYVKTKSTNQNDIFQISGQHGYHMNLLSQNYGFATVSQPHYAEPIAQPPFQQLLMHDQGSFGEGSSSQRHVDNSSRKYEGRENENNVDPYSDVNAEISEESSEEDEPSKDDGESESNEDINNARDFSQNDIGINLPNQFEKDVSEVQNDVPYFRTLDNEEDIFMSTCESEMEYCSVWSEDGTKDLKKGMFFNSKEKLKRAVTIWSLKKIKEFKVVTSNKSLWVARCKFHTSLGCLWFLRGRKVGDNLWKIGKYIENHRCETEGLSRGHANLNTNLIASLILNQIEKKSKVLVVDVISKVHEKFGHQITYRKAWLGRQRAFELVYGDFKKSFSDLPKFFAAFQHFNHGTIVEWKHEESMSSLEVKTFKYVFWAFKSCIDGFQTCRPVISVDGTHMYGKYEIKLLIAVGIDGNDNILPLAFAIVDKESKEAWKWFFKNLSAHVIKDREDICVISDRAKGILTSLQELRRFQEPRVFHRYCIRHLKSNFQSRFPNKDLSRLMWRAASTHQVRKFESLIWQIREENEDAYEYLMEIPLEKWTVSHDGGKRWGVLTTNLSESFNGVLKKARGLPVTSMVRLSLEQTVERYTRRSKKAQQLLEQDELWTERFKMKWEKNYESSKRHFVFDWNIPTGVYEVRSIQVDGTGGNPHCVSLNERKCDCGKWVNLHFPCSHVMKVTDRMGELARNFVSEHFTVENYVATYSGSFSPVGHKAYWPSPNFRMESNEFYRRLNRSRNSRIPNEMDRGAAVYERACGLCRQTGHDRRRCPDRN</sequence>
<protein>
    <submittedName>
        <fullName evidence="8">Uncharacterized protein LOC107019395</fullName>
    </submittedName>
</protein>
<reference evidence="8" key="2">
    <citation type="submission" date="2025-08" db="UniProtKB">
        <authorList>
            <consortium name="RefSeq"/>
        </authorList>
    </citation>
    <scope>IDENTIFICATION</scope>
</reference>
<gene>
    <name evidence="8" type="primary">LOC107019395</name>
</gene>
<accession>A0ABM1GSR7</accession>
<dbReference type="Proteomes" id="UP000694930">
    <property type="component" value="Chromosome 5"/>
</dbReference>
<dbReference type="InterPro" id="IPR018289">
    <property type="entry name" value="MULE_transposase_dom"/>
</dbReference>
<dbReference type="RefSeq" id="XP_015075394.1">
    <property type="nucleotide sequence ID" value="XM_015219908.1"/>
</dbReference>
<feature type="compositionally biased region" description="Basic and acidic residues" evidence="5">
    <location>
        <begin position="180"/>
        <end position="195"/>
    </location>
</feature>
<dbReference type="Pfam" id="PF04434">
    <property type="entry name" value="SWIM"/>
    <property type="match status" value="1"/>
</dbReference>
<keyword evidence="1" id="KW-0479">Metal-binding</keyword>
<dbReference type="PROSITE" id="PS50966">
    <property type="entry name" value="ZF_SWIM"/>
    <property type="match status" value="1"/>
</dbReference>
<keyword evidence="3" id="KW-0862">Zinc</keyword>
<dbReference type="InterPro" id="IPR006564">
    <property type="entry name" value="Znf_PMZ"/>
</dbReference>
<name>A0ABM1GSR7_SOLPN</name>
<dbReference type="SMART" id="SM00575">
    <property type="entry name" value="ZnF_PMZ"/>
    <property type="match status" value="1"/>
</dbReference>
<evidence type="ECO:0000256" key="4">
    <source>
        <dbReference type="PROSITE-ProRule" id="PRU00325"/>
    </source>
</evidence>
<keyword evidence="7" id="KW-1185">Reference proteome</keyword>
<feature type="region of interest" description="Disordered" evidence="5">
    <location>
        <begin position="167"/>
        <end position="242"/>
    </location>
</feature>
<evidence type="ECO:0000256" key="5">
    <source>
        <dbReference type="SAM" id="MobiDB-lite"/>
    </source>
</evidence>
<dbReference type="InterPro" id="IPR007527">
    <property type="entry name" value="Znf_SWIM"/>
</dbReference>
<keyword evidence="2 4" id="KW-0863">Zinc-finger</keyword>